<dbReference type="InterPro" id="IPR001810">
    <property type="entry name" value="F-box_dom"/>
</dbReference>
<proteinExistence type="predicted"/>
<dbReference type="PANTHER" id="PTHR31215">
    <property type="entry name" value="OS05G0510400 PROTEIN-RELATED"/>
    <property type="match status" value="1"/>
</dbReference>
<name>A0A388M5J7_CHABU</name>
<reference evidence="2 3" key="1">
    <citation type="journal article" date="2018" name="Cell">
        <title>The Chara Genome: Secondary Complexity and Implications for Plant Terrestrialization.</title>
        <authorList>
            <person name="Nishiyama T."/>
            <person name="Sakayama H."/>
            <person name="Vries J.D."/>
            <person name="Buschmann H."/>
            <person name="Saint-Marcoux D."/>
            <person name="Ullrich K.K."/>
            <person name="Haas F.B."/>
            <person name="Vanderstraeten L."/>
            <person name="Becker D."/>
            <person name="Lang D."/>
            <person name="Vosolsobe S."/>
            <person name="Rombauts S."/>
            <person name="Wilhelmsson P.K.I."/>
            <person name="Janitza P."/>
            <person name="Kern R."/>
            <person name="Heyl A."/>
            <person name="Rumpler F."/>
            <person name="Villalobos L.I.A.C."/>
            <person name="Clay J.M."/>
            <person name="Skokan R."/>
            <person name="Toyoda A."/>
            <person name="Suzuki Y."/>
            <person name="Kagoshima H."/>
            <person name="Schijlen E."/>
            <person name="Tajeshwar N."/>
            <person name="Catarino B."/>
            <person name="Hetherington A.J."/>
            <person name="Saltykova A."/>
            <person name="Bonnot C."/>
            <person name="Breuninger H."/>
            <person name="Symeonidi A."/>
            <person name="Radhakrishnan G.V."/>
            <person name="Van Nieuwerburgh F."/>
            <person name="Deforce D."/>
            <person name="Chang C."/>
            <person name="Karol K.G."/>
            <person name="Hedrich R."/>
            <person name="Ulvskov P."/>
            <person name="Glockner G."/>
            <person name="Delwiche C.F."/>
            <person name="Petrasek J."/>
            <person name="Van de Peer Y."/>
            <person name="Friml J."/>
            <person name="Beilby M."/>
            <person name="Dolan L."/>
            <person name="Kohara Y."/>
            <person name="Sugano S."/>
            <person name="Fujiyama A."/>
            <person name="Delaux P.-M."/>
            <person name="Quint M."/>
            <person name="TheiBen G."/>
            <person name="Hagemann M."/>
            <person name="Harholt J."/>
            <person name="Dunand C."/>
            <person name="Zachgo S."/>
            <person name="Langdale J."/>
            <person name="Maumus F."/>
            <person name="Straeten D.V.D."/>
            <person name="Gould S.B."/>
            <person name="Rensing S.A."/>
        </authorList>
    </citation>
    <scope>NUCLEOTIDE SEQUENCE [LARGE SCALE GENOMIC DNA]</scope>
    <source>
        <strain evidence="2 3">S276</strain>
    </source>
</reference>
<gene>
    <name evidence="2" type="ORF">CBR_g49706</name>
</gene>
<evidence type="ECO:0000313" key="2">
    <source>
        <dbReference type="EMBL" id="GBG89858.1"/>
    </source>
</evidence>
<evidence type="ECO:0000313" key="3">
    <source>
        <dbReference type="Proteomes" id="UP000265515"/>
    </source>
</evidence>
<dbReference type="EMBL" id="BFEA01000766">
    <property type="protein sequence ID" value="GBG89858.1"/>
    <property type="molecule type" value="Genomic_DNA"/>
</dbReference>
<accession>A0A388M5J7</accession>
<dbReference type="CDD" id="cd09917">
    <property type="entry name" value="F-box_SF"/>
    <property type="match status" value="1"/>
</dbReference>
<dbReference type="InterPro" id="IPR044809">
    <property type="entry name" value="AUF1-like"/>
</dbReference>
<dbReference type="InterPro" id="IPR036047">
    <property type="entry name" value="F-box-like_dom_sf"/>
</dbReference>
<sequence length="417" mass="46182">MAEERGLETQNPPHVFQSSNASLLRDCGTSFPQVMASFPHLSLGWSIPPLWSRPTGTEEGEVGGIDVGCVAVESVKERANDYISALPDEVALLVLSRVCDAKALVRCMAVSKRFQQLARQVDRIHVAFSRVTELKDFLCNNVRRFQRLHHLHVRKASKHQSDAQPPPPPNKSPSSCCFWAEVGASVDRLVIFSGSTTAIPQHVPSLSPQSWACRADKMMWCSRKSFSPPNPAKGCDSHRHSCVDDETIRRIRRMVLKVAGAVAGTWSWCQPIVKSLLSCQPNLKSLTLEQITEEQGLIHMDEERIAQFRSSLLKKTKEEFDRDHSLCEEDDYSVEDFNSLLADLLRGVLHIWGLPGCHITSAFPGPPLGGGEAAFIVLAATELDKKSGRGNSGAPTKIFEGIIQKMMENKAGWNDFT</sequence>
<dbReference type="Proteomes" id="UP000265515">
    <property type="component" value="Unassembled WGS sequence"/>
</dbReference>
<protein>
    <recommendedName>
        <fullName evidence="1">F-box domain-containing protein</fullName>
    </recommendedName>
</protein>
<dbReference type="Pfam" id="PF12937">
    <property type="entry name" value="F-box-like"/>
    <property type="match status" value="1"/>
</dbReference>
<dbReference type="OrthoDB" id="812961at2759"/>
<organism evidence="2 3">
    <name type="scientific">Chara braunii</name>
    <name type="common">Braun's stonewort</name>
    <dbReference type="NCBI Taxonomy" id="69332"/>
    <lineage>
        <taxon>Eukaryota</taxon>
        <taxon>Viridiplantae</taxon>
        <taxon>Streptophyta</taxon>
        <taxon>Charophyceae</taxon>
        <taxon>Charales</taxon>
        <taxon>Characeae</taxon>
        <taxon>Chara</taxon>
    </lineage>
</organism>
<dbReference type="SUPFAM" id="SSF81383">
    <property type="entry name" value="F-box domain"/>
    <property type="match status" value="1"/>
</dbReference>
<comment type="caution">
    <text evidence="2">The sequence shown here is derived from an EMBL/GenBank/DDBJ whole genome shotgun (WGS) entry which is preliminary data.</text>
</comment>
<dbReference type="Gene3D" id="1.20.1280.50">
    <property type="match status" value="1"/>
</dbReference>
<dbReference type="AlphaFoldDB" id="A0A388M5J7"/>
<feature type="domain" description="F-box" evidence="1">
    <location>
        <begin position="83"/>
        <end position="119"/>
    </location>
</feature>
<keyword evidence="3" id="KW-1185">Reference proteome</keyword>
<dbReference type="Gramene" id="GBG89858">
    <property type="protein sequence ID" value="GBG89858"/>
    <property type="gene ID" value="CBR_g49706"/>
</dbReference>
<evidence type="ECO:0000259" key="1">
    <source>
        <dbReference type="Pfam" id="PF12937"/>
    </source>
</evidence>